<name>A0A2V3PKF5_9BACT</name>
<comment type="caution">
    <text evidence="1">The sequence shown here is derived from an EMBL/GenBank/DDBJ whole genome shotgun (WGS) entry which is preliminary data.</text>
</comment>
<sequence length="42" mass="5025">MLKFYDYKDKKVNQIIRLSANFFFVDSVNLNSTKYITFGNIK</sequence>
<keyword evidence="2" id="KW-1185">Reference proteome</keyword>
<dbReference type="EMBL" id="QICL01000024">
    <property type="protein sequence ID" value="PXV61894.1"/>
    <property type="molecule type" value="Genomic_DNA"/>
</dbReference>
<protein>
    <submittedName>
        <fullName evidence="1">Uncharacterized protein</fullName>
    </submittedName>
</protein>
<evidence type="ECO:0000313" key="2">
    <source>
        <dbReference type="Proteomes" id="UP000247973"/>
    </source>
</evidence>
<dbReference type="AlphaFoldDB" id="A0A2V3PKF5"/>
<organism evidence="1 2">
    <name type="scientific">Dysgonomonas alginatilytica</name>
    <dbReference type="NCBI Taxonomy" id="1605892"/>
    <lineage>
        <taxon>Bacteria</taxon>
        <taxon>Pseudomonadati</taxon>
        <taxon>Bacteroidota</taxon>
        <taxon>Bacteroidia</taxon>
        <taxon>Bacteroidales</taxon>
        <taxon>Dysgonomonadaceae</taxon>
        <taxon>Dysgonomonas</taxon>
    </lineage>
</organism>
<evidence type="ECO:0000313" key="1">
    <source>
        <dbReference type="EMBL" id="PXV61894.1"/>
    </source>
</evidence>
<reference evidence="1 2" key="1">
    <citation type="submission" date="2018-03" db="EMBL/GenBank/DDBJ databases">
        <title>Genomic Encyclopedia of Archaeal and Bacterial Type Strains, Phase II (KMG-II): from individual species to whole genera.</title>
        <authorList>
            <person name="Goeker M."/>
        </authorList>
    </citation>
    <scope>NUCLEOTIDE SEQUENCE [LARGE SCALE GENOMIC DNA]</scope>
    <source>
        <strain evidence="1 2">DSM 100214</strain>
    </source>
</reference>
<gene>
    <name evidence="1" type="ORF">CLV62_12449</name>
</gene>
<proteinExistence type="predicted"/>
<accession>A0A2V3PKF5</accession>
<dbReference type="Proteomes" id="UP000247973">
    <property type="component" value="Unassembled WGS sequence"/>
</dbReference>